<keyword evidence="1" id="KW-1133">Transmembrane helix</keyword>
<evidence type="ECO:0000313" key="2">
    <source>
        <dbReference type="EMBL" id="GGZ17036.1"/>
    </source>
</evidence>
<name>A0A918PNN9_9ACTN</name>
<keyword evidence="3" id="KW-1185">Reference proteome</keyword>
<dbReference type="EMBL" id="BMWG01000001">
    <property type="protein sequence ID" value="GGZ17036.1"/>
    <property type="molecule type" value="Genomic_DNA"/>
</dbReference>
<accession>A0A918PNN9</accession>
<reference evidence="2" key="2">
    <citation type="submission" date="2020-09" db="EMBL/GenBank/DDBJ databases">
        <authorList>
            <person name="Sun Q."/>
            <person name="Ohkuma M."/>
        </authorList>
    </citation>
    <scope>NUCLEOTIDE SEQUENCE</scope>
    <source>
        <strain evidence="2">JCM 4988</strain>
    </source>
</reference>
<gene>
    <name evidence="2" type="ORF">GCM10010387_07090</name>
</gene>
<protein>
    <submittedName>
        <fullName evidence="2">Uncharacterized protein</fullName>
    </submittedName>
</protein>
<keyword evidence="1" id="KW-0812">Transmembrane</keyword>
<sequence length="70" mass="7063">MSGQSPECDHRVYKSLIVILGALTLGLAGGVAVALTGTRPFDAVKLGASVTAFTFTAGLAVAAYVGKHQS</sequence>
<evidence type="ECO:0000313" key="3">
    <source>
        <dbReference type="Proteomes" id="UP000630936"/>
    </source>
</evidence>
<evidence type="ECO:0000256" key="1">
    <source>
        <dbReference type="SAM" id="Phobius"/>
    </source>
</evidence>
<feature type="transmembrane region" description="Helical" evidence="1">
    <location>
        <begin position="46"/>
        <end position="66"/>
    </location>
</feature>
<organism evidence="2 3">
    <name type="scientific">Streptomyces inusitatus</name>
    <dbReference type="NCBI Taxonomy" id="68221"/>
    <lineage>
        <taxon>Bacteria</taxon>
        <taxon>Bacillati</taxon>
        <taxon>Actinomycetota</taxon>
        <taxon>Actinomycetes</taxon>
        <taxon>Kitasatosporales</taxon>
        <taxon>Streptomycetaceae</taxon>
        <taxon>Streptomyces</taxon>
    </lineage>
</organism>
<keyword evidence="1" id="KW-0472">Membrane</keyword>
<comment type="caution">
    <text evidence="2">The sequence shown here is derived from an EMBL/GenBank/DDBJ whole genome shotgun (WGS) entry which is preliminary data.</text>
</comment>
<feature type="transmembrane region" description="Helical" evidence="1">
    <location>
        <begin position="12"/>
        <end position="34"/>
    </location>
</feature>
<dbReference type="Proteomes" id="UP000630936">
    <property type="component" value="Unassembled WGS sequence"/>
</dbReference>
<reference evidence="2" key="1">
    <citation type="journal article" date="2014" name="Int. J. Syst. Evol. Microbiol.">
        <title>Complete genome sequence of Corynebacterium casei LMG S-19264T (=DSM 44701T), isolated from a smear-ripened cheese.</title>
        <authorList>
            <consortium name="US DOE Joint Genome Institute (JGI-PGF)"/>
            <person name="Walter F."/>
            <person name="Albersmeier A."/>
            <person name="Kalinowski J."/>
            <person name="Ruckert C."/>
        </authorList>
    </citation>
    <scope>NUCLEOTIDE SEQUENCE</scope>
    <source>
        <strain evidence="2">JCM 4988</strain>
    </source>
</reference>
<proteinExistence type="predicted"/>
<dbReference type="AlphaFoldDB" id="A0A918PNN9"/>